<dbReference type="Proteomes" id="UP000308549">
    <property type="component" value="Unassembled WGS sequence"/>
</dbReference>
<evidence type="ECO:0000259" key="1">
    <source>
        <dbReference type="Pfam" id="PF13409"/>
    </source>
</evidence>
<dbReference type="Gene3D" id="1.20.1050.10">
    <property type="match status" value="1"/>
</dbReference>
<proteinExistence type="predicted"/>
<dbReference type="Gene3D" id="3.40.30.10">
    <property type="entry name" value="Glutaredoxin"/>
    <property type="match status" value="1"/>
</dbReference>
<protein>
    <submittedName>
        <fullName evidence="3">Uncharacterized protein</fullName>
    </submittedName>
</protein>
<dbReference type="AlphaFoldDB" id="A0A4U0TQT5"/>
<dbReference type="InterPro" id="IPR004045">
    <property type="entry name" value="Glutathione_S-Trfase_N"/>
</dbReference>
<sequence>MKRLGFSKGKSESYKQQYLNLHPLISQQGRLALNFKGVPYKTEWVEYPDLALKFKALGIPPNPESPYKFADYTSPTVRFADGSYTMDSQPIAEKLEATYPEPSLHLETGLHDEALEITFELMWLIFPDVLHLLPKKILNEPSASWFAEDRKRRFGMTLDEMAELKGGEKAWPAVVQSMERLRQFLTVRKRDEGPFIMGSTPCYGDLCVVALFESLQTVSVEMYEKVVAFCREFGDLHEADHLIETYLQERNRDFSELEQEAEADVTIADVVLYRFLEFIEHCNGVDLCIGSKEKTRDVYGHEVIESSPKLSDFLRSFGTRESARSDLVKGEEPGESARVAMQTWAQGVL</sequence>
<name>A0A4U0TQT5_9PEZI</name>
<dbReference type="InterPro" id="IPR054416">
    <property type="entry name" value="GST_UstS-like_C"/>
</dbReference>
<evidence type="ECO:0000313" key="3">
    <source>
        <dbReference type="EMBL" id="TKA24491.1"/>
    </source>
</evidence>
<accession>A0A4U0TQT5</accession>
<dbReference type="EMBL" id="NAJL01000043">
    <property type="protein sequence ID" value="TKA24491.1"/>
    <property type="molecule type" value="Genomic_DNA"/>
</dbReference>
<feature type="domain" description="Glutathione S-transferase UstS-like C-terminal" evidence="2">
    <location>
        <begin position="135"/>
        <end position="221"/>
    </location>
</feature>
<gene>
    <name evidence="3" type="ORF">B0A50_06648</name>
</gene>
<dbReference type="Pfam" id="PF13409">
    <property type="entry name" value="GST_N_2"/>
    <property type="match status" value="1"/>
</dbReference>
<organism evidence="3 4">
    <name type="scientific">Salinomyces thailandicus</name>
    <dbReference type="NCBI Taxonomy" id="706561"/>
    <lineage>
        <taxon>Eukaryota</taxon>
        <taxon>Fungi</taxon>
        <taxon>Dikarya</taxon>
        <taxon>Ascomycota</taxon>
        <taxon>Pezizomycotina</taxon>
        <taxon>Dothideomycetes</taxon>
        <taxon>Dothideomycetidae</taxon>
        <taxon>Mycosphaerellales</taxon>
        <taxon>Teratosphaeriaceae</taxon>
        <taxon>Salinomyces</taxon>
    </lineage>
</organism>
<comment type="caution">
    <text evidence="3">The sequence shown here is derived from an EMBL/GenBank/DDBJ whole genome shotgun (WGS) entry which is preliminary data.</text>
</comment>
<dbReference type="Pfam" id="PF22041">
    <property type="entry name" value="GST_C_7"/>
    <property type="match status" value="1"/>
</dbReference>
<evidence type="ECO:0000259" key="2">
    <source>
        <dbReference type="Pfam" id="PF22041"/>
    </source>
</evidence>
<keyword evidence="4" id="KW-1185">Reference proteome</keyword>
<feature type="domain" description="GST N-terminal" evidence="1">
    <location>
        <begin position="26"/>
        <end position="97"/>
    </location>
</feature>
<reference evidence="3 4" key="1">
    <citation type="submission" date="2017-03" db="EMBL/GenBank/DDBJ databases">
        <title>Genomes of endolithic fungi from Antarctica.</title>
        <authorList>
            <person name="Coleine C."/>
            <person name="Masonjones S."/>
            <person name="Stajich J.E."/>
        </authorList>
    </citation>
    <scope>NUCLEOTIDE SEQUENCE [LARGE SCALE GENOMIC DNA]</scope>
    <source>
        <strain evidence="3 4">CCFEE 6315</strain>
    </source>
</reference>
<dbReference type="OrthoDB" id="4951845at2759"/>
<evidence type="ECO:0000313" key="4">
    <source>
        <dbReference type="Proteomes" id="UP000308549"/>
    </source>
</evidence>